<sequence>MLSSRLGSPTQPPTPNPETNRTQQLPFDYVHTRRVGFCFSVHFPKKRHYLLSPSVLRHQAGTCIHRLQSPISITDQKLQQSFELIYSWTTIPFHLVLSHSVKLPISWSFSLLTNQLDFICPTNQLTLSLTAVRDSTVSSQLGQGTVDWGTMSLSSLPSPTASGSARNLALPSAAGTIPDPATPGGPEL</sequence>
<reference evidence="2" key="1">
    <citation type="submission" date="2016-05" db="EMBL/GenBank/DDBJ databases">
        <authorList>
            <person name="Lavstsen T."/>
            <person name="Jespersen J.S."/>
        </authorList>
    </citation>
    <scope>NUCLEOTIDE SEQUENCE</scope>
    <source>
        <tissue evidence="2">Brain</tissue>
    </source>
</reference>
<dbReference type="EMBL" id="HAEE01007557">
    <property type="protein sequence ID" value="SBR27607.1"/>
    <property type="molecule type" value="Transcribed_RNA"/>
</dbReference>
<reference evidence="2" key="2">
    <citation type="submission" date="2016-06" db="EMBL/GenBank/DDBJ databases">
        <title>The genome of a short-lived fish provides insights into sex chromosome evolution and the genetic control of aging.</title>
        <authorList>
            <person name="Reichwald K."/>
            <person name="Felder M."/>
            <person name="Petzold A."/>
            <person name="Koch P."/>
            <person name="Groth M."/>
            <person name="Platzer M."/>
        </authorList>
    </citation>
    <scope>NUCLEOTIDE SEQUENCE</scope>
    <source>
        <tissue evidence="2">Brain</tissue>
    </source>
</reference>
<feature type="region of interest" description="Disordered" evidence="1">
    <location>
        <begin position="157"/>
        <end position="188"/>
    </location>
</feature>
<evidence type="ECO:0000256" key="1">
    <source>
        <dbReference type="SAM" id="MobiDB-lite"/>
    </source>
</evidence>
<dbReference type="AlphaFoldDB" id="A0A1A8K5R4"/>
<feature type="region of interest" description="Disordered" evidence="1">
    <location>
        <begin position="1"/>
        <end position="22"/>
    </location>
</feature>
<protein>
    <submittedName>
        <fullName evidence="2">Uncharacterized protein</fullName>
    </submittedName>
</protein>
<gene>
    <name evidence="2" type="primary">Nfu_g_1_015511</name>
</gene>
<accession>A0A1A8K5R4</accession>
<proteinExistence type="predicted"/>
<evidence type="ECO:0000313" key="2">
    <source>
        <dbReference type="EMBL" id="SBR27607.1"/>
    </source>
</evidence>
<organism evidence="2">
    <name type="scientific">Nothobranchius kuhntae</name>
    <name type="common">Beira killifish</name>
    <dbReference type="NCBI Taxonomy" id="321403"/>
    <lineage>
        <taxon>Eukaryota</taxon>
        <taxon>Metazoa</taxon>
        <taxon>Chordata</taxon>
        <taxon>Craniata</taxon>
        <taxon>Vertebrata</taxon>
        <taxon>Euteleostomi</taxon>
        <taxon>Actinopterygii</taxon>
        <taxon>Neopterygii</taxon>
        <taxon>Teleostei</taxon>
        <taxon>Neoteleostei</taxon>
        <taxon>Acanthomorphata</taxon>
        <taxon>Ovalentaria</taxon>
        <taxon>Atherinomorphae</taxon>
        <taxon>Cyprinodontiformes</taxon>
        <taxon>Nothobranchiidae</taxon>
        <taxon>Nothobranchius</taxon>
    </lineage>
</organism>
<name>A0A1A8K5R4_NOTKU</name>